<evidence type="ECO:0000259" key="10">
    <source>
        <dbReference type="Pfam" id="PF07715"/>
    </source>
</evidence>
<keyword evidence="8" id="KW-0998">Cell outer membrane</keyword>
<dbReference type="InterPro" id="IPR036942">
    <property type="entry name" value="Beta-barrel_TonB_sf"/>
</dbReference>
<comment type="subcellular location">
    <subcellularLocation>
        <location evidence="1">Cell outer membrane</location>
        <topology evidence="1">Multi-pass membrane protein</topology>
    </subcellularLocation>
</comment>
<dbReference type="Pfam" id="PF07715">
    <property type="entry name" value="Plug"/>
    <property type="match status" value="1"/>
</dbReference>
<evidence type="ECO:0008006" key="12">
    <source>
        <dbReference type="Google" id="ProtNLM"/>
    </source>
</evidence>
<gene>
    <name evidence="11" type="ORF">METZ01_LOCUS150736</name>
</gene>
<dbReference type="Pfam" id="PF13715">
    <property type="entry name" value="CarbopepD_reg_2"/>
    <property type="match status" value="1"/>
</dbReference>
<keyword evidence="2" id="KW-0813">Transport</keyword>
<dbReference type="GO" id="GO:0044718">
    <property type="term" value="P:siderophore transmembrane transport"/>
    <property type="evidence" value="ECO:0007669"/>
    <property type="project" value="TreeGrafter"/>
</dbReference>
<dbReference type="InterPro" id="IPR013784">
    <property type="entry name" value="Carb-bd-like_fold"/>
</dbReference>
<dbReference type="InterPro" id="IPR037066">
    <property type="entry name" value="Plug_dom_sf"/>
</dbReference>
<keyword evidence="4" id="KW-0732">Signal</keyword>
<evidence type="ECO:0000256" key="2">
    <source>
        <dbReference type="ARBA" id="ARBA00022448"/>
    </source>
</evidence>
<evidence type="ECO:0000259" key="9">
    <source>
        <dbReference type="Pfam" id="PF00593"/>
    </source>
</evidence>
<protein>
    <recommendedName>
        <fullName evidence="12">TonB-dependent receptor plug domain-containing protein</fullName>
    </recommendedName>
</protein>
<dbReference type="PROSITE" id="PS52016">
    <property type="entry name" value="TONB_DEPENDENT_REC_3"/>
    <property type="match status" value="1"/>
</dbReference>
<evidence type="ECO:0000256" key="7">
    <source>
        <dbReference type="ARBA" id="ARBA00023170"/>
    </source>
</evidence>
<dbReference type="GO" id="GO:0015344">
    <property type="term" value="F:siderophore uptake transmembrane transporter activity"/>
    <property type="evidence" value="ECO:0007669"/>
    <property type="project" value="TreeGrafter"/>
</dbReference>
<evidence type="ECO:0000256" key="6">
    <source>
        <dbReference type="ARBA" id="ARBA00023136"/>
    </source>
</evidence>
<dbReference type="Pfam" id="PF00593">
    <property type="entry name" value="TonB_dep_Rec_b-barrel"/>
    <property type="match status" value="1"/>
</dbReference>
<proteinExistence type="predicted"/>
<feature type="domain" description="TonB-dependent receptor-like beta-barrel" evidence="9">
    <location>
        <begin position="454"/>
        <end position="696"/>
    </location>
</feature>
<evidence type="ECO:0000256" key="8">
    <source>
        <dbReference type="ARBA" id="ARBA00023237"/>
    </source>
</evidence>
<evidence type="ECO:0000256" key="3">
    <source>
        <dbReference type="ARBA" id="ARBA00022692"/>
    </source>
</evidence>
<dbReference type="InterPro" id="IPR012910">
    <property type="entry name" value="Plug_dom"/>
</dbReference>
<sequence>MVTGFVLAALISFSASAVEAQTGQIVGQVTDAASSAPLGEVQVYLPDSQIGVLSRQDGRFIILNVPAGTFEVAAERIGYARGSQQVTVTAGASTEISFSLASQALGLDEIVVTGTAGASRRREIGNSIAQINPADIPSRPVSATDILQSSAPGITVSGIGGEIGQGKRIQLRGNTSVSMDNTPIIYIDGVRIMSGAFPQTAGRDYRAGRGANVTVSPLDAINPEDIDRIEILKGSAATTLYGTEASAGVIQVFTKRGATGAPVWTMETQQGTGWTPVFGNPCRNVDPDMPSGVDCADNPASNYMFMEPYLRDGWFGLGGGDWGNKQANGQPNDWYAGREGGAMWTQMYSGSVRGGGEALQYFASALHDNQVGTMPNDLLEKWVFRGNFTFSPADDLQLQWNTGYTNQWQQNTASGNNAQGISLNTFRRERNYFGSMAFDDIANVLGFDIQTRIERFTTGGTITYSPLANLTNRFTVGYDFSSQEARNLRPFGFRQRPKGALLNNMWQKRLLTFDYVSTYSLDIADDLRTSVSWGGQAVGDEMRRLEGWGEDYPGAAEPTVSSASLKIAEESRQRVWTAGFFFQNVLDVSNKYFLTTGVRVDGNSAFGTGFGLQVYPKASLSWVLSDEDFFPEDIGQIKIRTAYGQSGRAPGAFDAVRTWSPVGWGGVPAFVPANVGNPDLGPEVTRELEVGFDGSFLD</sequence>
<dbReference type="Gene3D" id="2.40.170.20">
    <property type="entry name" value="TonB-dependent receptor, beta-barrel domain"/>
    <property type="match status" value="1"/>
</dbReference>
<dbReference type="PANTHER" id="PTHR30069:SF29">
    <property type="entry name" value="HEMOGLOBIN AND HEMOGLOBIN-HAPTOGLOBIN-BINDING PROTEIN 1-RELATED"/>
    <property type="match status" value="1"/>
</dbReference>
<feature type="domain" description="TonB-dependent receptor plug" evidence="10">
    <location>
        <begin position="122"/>
        <end position="249"/>
    </location>
</feature>
<evidence type="ECO:0000256" key="5">
    <source>
        <dbReference type="ARBA" id="ARBA00023077"/>
    </source>
</evidence>
<reference evidence="11" key="1">
    <citation type="submission" date="2018-05" db="EMBL/GenBank/DDBJ databases">
        <authorList>
            <person name="Lanie J.A."/>
            <person name="Ng W.-L."/>
            <person name="Kazmierczak K.M."/>
            <person name="Andrzejewski T.M."/>
            <person name="Davidsen T.M."/>
            <person name="Wayne K.J."/>
            <person name="Tettelin H."/>
            <person name="Glass J.I."/>
            <person name="Rusch D."/>
            <person name="Podicherti R."/>
            <person name="Tsui H.-C.T."/>
            <person name="Winkler M.E."/>
        </authorList>
    </citation>
    <scope>NUCLEOTIDE SEQUENCE</scope>
</reference>
<accession>A0A382A9U2</accession>
<name>A0A382A9U2_9ZZZZ</name>
<dbReference type="PANTHER" id="PTHR30069">
    <property type="entry name" value="TONB-DEPENDENT OUTER MEMBRANE RECEPTOR"/>
    <property type="match status" value="1"/>
</dbReference>
<evidence type="ECO:0000256" key="4">
    <source>
        <dbReference type="ARBA" id="ARBA00022729"/>
    </source>
</evidence>
<dbReference type="GO" id="GO:0009279">
    <property type="term" value="C:cell outer membrane"/>
    <property type="evidence" value="ECO:0007669"/>
    <property type="project" value="UniProtKB-SubCell"/>
</dbReference>
<keyword evidence="6" id="KW-0472">Membrane</keyword>
<evidence type="ECO:0000313" key="11">
    <source>
        <dbReference type="EMBL" id="SVA97882.1"/>
    </source>
</evidence>
<evidence type="ECO:0000256" key="1">
    <source>
        <dbReference type="ARBA" id="ARBA00004571"/>
    </source>
</evidence>
<dbReference type="AlphaFoldDB" id="A0A382A9U2"/>
<dbReference type="SUPFAM" id="SSF56935">
    <property type="entry name" value="Porins"/>
    <property type="match status" value="1"/>
</dbReference>
<dbReference type="InterPro" id="IPR039426">
    <property type="entry name" value="TonB-dep_rcpt-like"/>
</dbReference>
<feature type="non-terminal residue" evidence="11">
    <location>
        <position position="698"/>
    </location>
</feature>
<dbReference type="EMBL" id="UINC01024381">
    <property type="protein sequence ID" value="SVA97882.1"/>
    <property type="molecule type" value="Genomic_DNA"/>
</dbReference>
<keyword evidence="5" id="KW-0798">TonB box</keyword>
<dbReference type="GO" id="GO:0030246">
    <property type="term" value="F:carbohydrate binding"/>
    <property type="evidence" value="ECO:0007669"/>
    <property type="project" value="InterPro"/>
</dbReference>
<dbReference type="InterPro" id="IPR000531">
    <property type="entry name" value="Beta-barrel_TonB"/>
</dbReference>
<dbReference type="Gene3D" id="2.60.40.1120">
    <property type="entry name" value="Carboxypeptidase-like, regulatory domain"/>
    <property type="match status" value="1"/>
</dbReference>
<keyword evidence="3" id="KW-0812">Transmembrane</keyword>
<keyword evidence="7" id="KW-0675">Receptor</keyword>
<organism evidence="11">
    <name type="scientific">marine metagenome</name>
    <dbReference type="NCBI Taxonomy" id="408172"/>
    <lineage>
        <taxon>unclassified sequences</taxon>
        <taxon>metagenomes</taxon>
        <taxon>ecological metagenomes</taxon>
    </lineage>
</organism>
<dbReference type="Gene3D" id="2.170.130.10">
    <property type="entry name" value="TonB-dependent receptor, plug domain"/>
    <property type="match status" value="1"/>
</dbReference>
<dbReference type="SUPFAM" id="SSF49452">
    <property type="entry name" value="Starch-binding domain-like"/>
    <property type="match status" value="1"/>
</dbReference>